<proteinExistence type="predicted"/>
<dbReference type="Proteomes" id="UP000437748">
    <property type="component" value="Unassembled WGS sequence"/>
</dbReference>
<comment type="caution">
    <text evidence="1">The sequence shown here is derived from an EMBL/GenBank/DDBJ whole genome shotgun (WGS) entry which is preliminary data.</text>
</comment>
<dbReference type="Gene3D" id="1.10.10.2910">
    <property type="match status" value="1"/>
</dbReference>
<evidence type="ECO:0000313" key="2">
    <source>
        <dbReference type="Proteomes" id="UP000437748"/>
    </source>
</evidence>
<organism evidence="1 2">
    <name type="scientific">Silvanigrella paludirubra</name>
    <dbReference type="NCBI Taxonomy" id="2499159"/>
    <lineage>
        <taxon>Bacteria</taxon>
        <taxon>Pseudomonadati</taxon>
        <taxon>Bdellovibrionota</taxon>
        <taxon>Oligoflexia</taxon>
        <taxon>Silvanigrellales</taxon>
        <taxon>Silvanigrellaceae</taxon>
        <taxon>Silvanigrella</taxon>
    </lineage>
</organism>
<reference evidence="1 2" key="1">
    <citation type="submission" date="2019-10" db="EMBL/GenBank/DDBJ databases">
        <title>New species of Slilvanegrellaceae.</title>
        <authorList>
            <person name="Pitt A."/>
            <person name="Hahn M.W."/>
        </authorList>
    </citation>
    <scope>NUCLEOTIDE SEQUENCE [LARGE SCALE GENOMIC DNA]</scope>
    <source>
        <strain evidence="1 2">SP-Ram-0.45-NSY-1</strain>
    </source>
</reference>
<name>A0A6N6VTU4_9BACT</name>
<evidence type="ECO:0008006" key="3">
    <source>
        <dbReference type="Google" id="ProtNLM"/>
    </source>
</evidence>
<protein>
    <recommendedName>
        <fullName evidence="3">ImmA/IrrE family metallo-endopeptidase</fullName>
    </recommendedName>
</protein>
<gene>
    <name evidence="1" type="ORF">GCL60_16760</name>
</gene>
<accession>A0A6N6VTU4</accession>
<dbReference type="AlphaFoldDB" id="A0A6N6VTU4"/>
<sequence>MKKNNSNTEHKTFKTRIPRNIRSFAINNFGVEFRVAETLEKANIIGLPEEANKHDALYIEKSAVVFVKKFTEFDPTDLNFILLHELGHAILDFYKNEAGLKIEERDEEIKANGIAFAIAALLKIPVSETMIKNLNRFLCLSEGEQIQWEF</sequence>
<dbReference type="EMBL" id="WFLM01000009">
    <property type="protein sequence ID" value="KAB8035881.1"/>
    <property type="molecule type" value="Genomic_DNA"/>
</dbReference>
<evidence type="ECO:0000313" key="1">
    <source>
        <dbReference type="EMBL" id="KAB8035881.1"/>
    </source>
</evidence>
<dbReference type="RefSeq" id="WP_153421906.1">
    <property type="nucleotide sequence ID" value="NZ_WFLM01000009.1"/>
</dbReference>
<keyword evidence="2" id="KW-1185">Reference proteome</keyword>